<dbReference type="Gene3D" id="2.130.10.10">
    <property type="entry name" value="YVTN repeat-like/Quinoprotein amine dehydrogenase"/>
    <property type="match status" value="1"/>
</dbReference>
<comment type="caution">
    <text evidence="1">The sequence shown here is derived from an EMBL/GenBank/DDBJ whole genome shotgun (WGS) entry which is preliminary data.</text>
</comment>
<evidence type="ECO:0000313" key="1">
    <source>
        <dbReference type="EMBL" id="KAL2714366.1"/>
    </source>
</evidence>
<protein>
    <submittedName>
        <fullName evidence="1">WD repeat-containing protein 36</fullName>
    </submittedName>
</protein>
<name>A0ABD2A1U3_VESSQ</name>
<proteinExistence type="predicted"/>
<dbReference type="EMBL" id="JAUDFV010000156">
    <property type="protein sequence ID" value="KAL2714366.1"/>
    <property type="molecule type" value="Genomic_DNA"/>
</dbReference>
<evidence type="ECO:0000313" key="2">
    <source>
        <dbReference type="Proteomes" id="UP001607302"/>
    </source>
</evidence>
<accession>A0ABD2A1U3</accession>
<dbReference type="InterPro" id="IPR015943">
    <property type="entry name" value="WD40/YVTN_repeat-like_dom_sf"/>
</dbReference>
<gene>
    <name evidence="1" type="ORF">V1478_015551</name>
</gene>
<reference evidence="1 2" key="1">
    <citation type="journal article" date="2024" name="Ann. Entomol. Soc. Am.">
        <title>Genomic analyses of the southern and eastern yellowjacket wasps (Hymenoptera: Vespidae) reveal evolutionary signatures of social life.</title>
        <authorList>
            <person name="Catto M.A."/>
            <person name="Caine P.B."/>
            <person name="Orr S.E."/>
            <person name="Hunt B.G."/>
            <person name="Goodisman M.A.D."/>
        </authorList>
    </citation>
    <scope>NUCLEOTIDE SEQUENCE [LARGE SCALE GENOMIC DNA]</scope>
    <source>
        <strain evidence="1">233</strain>
        <tissue evidence="1">Head and thorax</tissue>
    </source>
</reference>
<dbReference type="Proteomes" id="UP001607302">
    <property type="component" value="Unassembled WGS sequence"/>
</dbReference>
<keyword evidence="2" id="KW-1185">Reference proteome</keyword>
<dbReference type="AlphaFoldDB" id="A0ABD2A1U3"/>
<sequence length="73" mass="8677">MVQRKIFVRNRALGYVTHFNFLSVFEIHPNNISCLSTDTYRIYTAAENIVYAWKRGTELKHTYKGYEHSIHII</sequence>
<organism evidence="1 2">
    <name type="scientific">Vespula squamosa</name>
    <name type="common">Southern yellow jacket</name>
    <name type="synonym">Wasp</name>
    <dbReference type="NCBI Taxonomy" id="30214"/>
    <lineage>
        <taxon>Eukaryota</taxon>
        <taxon>Metazoa</taxon>
        <taxon>Ecdysozoa</taxon>
        <taxon>Arthropoda</taxon>
        <taxon>Hexapoda</taxon>
        <taxon>Insecta</taxon>
        <taxon>Pterygota</taxon>
        <taxon>Neoptera</taxon>
        <taxon>Endopterygota</taxon>
        <taxon>Hymenoptera</taxon>
        <taxon>Apocrita</taxon>
        <taxon>Aculeata</taxon>
        <taxon>Vespoidea</taxon>
        <taxon>Vespidae</taxon>
        <taxon>Vespinae</taxon>
        <taxon>Vespula</taxon>
    </lineage>
</organism>